<proteinExistence type="predicted"/>
<dbReference type="Proteomes" id="UP001147653">
    <property type="component" value="Unassembled WGS sequence"/>
</dbReference>
<accession>A0A9X3N6G7</accession>
<reference evidence="1" key="1">
    <citation type="submission" date="2022-10" db="EMBL/GenBank/DDBJ databases">
        <title>The WGS of Solirubrobacter phytolaccae KCTC 29190.</title>
        <authorList>
            <person name="Jiang Z."/>
        </authorList>
    </citation>
    <scope>NUCLEOTIDE SEQUENCE</scope>
    <source>
        <strain evidence="1">KCTC 29190</strain>
    </source>
</reference>
<gene>
    <name evidence="1" type="ORF">OJ997_09255</name>
</gene>
<dbReference type="RefSeq" id="WP_270024791.1">
    <property type="nucleotide sequence ID" value="NZ_JAPDDP010000013.1"/>
</dbReference>
<comment type="caution">
    <text evidence="1">The sequence shown here is derived from an EMBL/GenBank/DDBJ whole genome shotgun (WGS) entry which is preliminary data.</text>
</comment>
<name>A0A9X3N6G7_9ACTN</name>
<dbReference type="AlphaFoldDB" id="A0A9X3N6G7"/>
<keyword evidence="2" id="KW-1185">Reference proteome</keyword>
<sequence length="184" mass="20811">MRRRISDRGHRVGSAYALTTFARVLDGREDELEAYLEALPIGADSPFARIDTLHIARVQLFRALVHQGPKQRKTDTLRHTHLVFTSTIDGDLEPYLDRLCAEVPECDEWWGLCAGYPGRVDRRAFRAFVRSIQAPAGLFRSAMPDASVVEVREALAVRERVIDFAVEAQGLSAAELQARFKERF</sequence>
<evidence type="ECO:0000313" key="1">
    <source>
        <dbReference type="EMBL" id="MDA0180479.1"/>
    </source>
</evidence>
<organism evidence="1 2">
    <name type="scientific">Solirubrobacter phytolaccae</name>
    <dbReference type="NCBI Taxonomy" id="1404360"/>
    <lineage>
        <taxon>Bacteria</taxon>
        <taxon>Bacillati</taxon>
        <taxon>Actinomycetota</taxon>
        <taxon>Thermoleophilia</taxon>
        <taxon>Solirubrobacterales</taxon>
        <taxon>Solirubrobacteraceae</taxon>
        <taxon>Solirubrobacter</taxon>
    </lineage>
</organism>
<evidence type="ECO:0000313" key="2">
    <source>
        <dbReference type="Proteomes" id="UP001147653"/>
    </source>
</evidence>
<protein>
    <submittedName>
        <fullName evidence="1">Uncharacterized protein</fullName>
    </submittedName>
</protein>
<dbReference type="EMBL" id="JAPDDP010000013">
    <property type="protein sequence ID" value="MDA0180479.1"/>
    <property type="molecule type" value="Genomic_DNA"/>
</dbReference>